<dbReference type="PANTHER" id="PTHR45626:SF16">
    <property type="entry name" value="ATP-DEPENDENT HELICASE ULS1"/>
    <property type="match status" value="1"/>
</dbReference>
<dbReference type="EMBL" id="LUFC02001584">
    <property type="protein sequence ID" value="KAF4473487.1"/>
    <property type="molecule type" value="Genomic_DNA"/>
</dbReference>
<evidence type="ECO:0000259" key="5">
    <source>
        <dbReference type="Pfam" id="PF00176"/>
    </source>
</evidence>
<dbReference type="GO" id="GO:0008094">
    <property type="term" value="F:ATP-dependent activity, acting on DNA"/>
    <property type="evidence" value="ECO:0007669"/>
    <property type="project" value="TreeGrafter"/>
</dbReference>
<dbReference type="OrthoDB" id="5242670at2759"/>
<dbReference type="PANTHER" id="PTHR45626">
    <property type="entry name" value="TRANSCRIPTION TERMINATION FACTOR 2-RELATED"/>
    <property type="match status" value="1"/>
</dbReference>
<dbReference type="GO" id="GO:0005634">
    <property type="term" value="C:nucleus"/>
    <property type="evidence" value="ECO:0007669"/>
    <property type="project" value="TreeGrafter"/>
</dbReference>
<name>A0A9P5AWK4_9HYPO</name>
<feature type="region of interest" description="Disordered" evidence="4">
    <location>
        <begin position="148"/>
        <end position="185"/>
    </location>
</feature>
<dbReference type="GO" id="GO:0016787">
    <property type="term" value="F:hydrolase activity"/>
    <property type="evidence" value="ECO:0007669"/>
    <property type="project" value="UniProtKB-KW"/>
</dbReference>
<proteinExistence type="predicted"/>
<accession>A0A9P5AWK4</accession>
<dbReference type="AlphaFoldDB" id="A0A9P5AWK4"/>
<dbReference type="GO" id="GO:0006281">
    <property type="term" value="P:DNA repair"/>
    <property type="evidence" value="ECO:0007669"/>
    <property type="project" value="TreeGrafter"/>
</dbReference>
<gene>
    <name evidence="6" type="ORF">FAGAP_13070</name>
</gene>
<keyword evidence="1" id="KW-0547">Nucleotide-binding</keyword>
<feature type="domain" description="SNF2 N-terminal" evidence="5">
    <location>
        <begin position="238"/>
        <end position="350"/>
    </location>
</feature>
<dbReference type="InterPro" id="IPR050628">
    <property type="entry name" value="SNF2_RAD54_helicase_TF"/>
</dbReference>
<reference evidence="6" key="1">
    <citation type="submission" date="2020-01" db="EMBL/GenBank/DDBJ databases">
        <title>Identification and distribution of gene clusters putatively required for synthesis of sphingolipid metabolism inhibitors in phylogenetically diverse species of the filamentous fungus Fusarium.</title>
        <authorList>
            <person name="Kim H.-S."/>
            <person name="Busman M."/>
            <person name="Brown D.W."/>
            <person name="Divon H."/>
            <person name="Uhlig S."/>
            <person name="Proctor R.H."/>
        </authorList>
    </citation>
    <scope>NUCLEOTIDE SEQUENCE</scope>
    <source>
        <strain evidence="6">NRRL 31653</strain>
    </source>
</reference>
<keyword evidence="3" id="KW-0067">ATP-binding</keyword>
<dbReference type="Proteomes" id="UP000737391">
    <property type="component" value="Unassembled WGS sequence"/>
</dbReference>
<dbReference type="InterPro" id="IPR038718">
    <property type="entry name" value="SNF2-like_sf"/>
</dbReference>
<evidence type="ECO:0000313" key="6">
    <source>
        <dbReference type="EMBL" id="KAF4473487.1"/>
    </source>
</evidence>
<evidence type="ECO:0000313" key="7">
    <source>
        <dbReference type="Proteomes" id="UP000737391"/>
    </source>
</evidence>
<keyword evidence="2" id="KW-0378">Hydrolase</keyword>
<evidence type="ECO:0000256" key="2">
    <source>
        <dbReference type="ARBA" id="ARBA00022801"/>
    </source>
</evidence>
<dbReference type="Gene3D" id="3.40.50.10810">
    <property type="entry name" value="Tandem AAA-ATPase domain"/>
    <property type="match status" value="1"/>
</dbReference>
<dbReference type="InterPro" id="IPR000330">
    <property type="entry name" value="SNF2_N"/>
</dbReference>
<evidence type="ECO:0000256" key="3">
    <source>
        <dbReference type="ARBA" id="ARBA00022840"/>
    </source>
</evidence>
<evidence type="ECO:0000256" key="1">
    <source>
        <dbReference type="ARBA" id="ARBA00022741"/>
    </source>
</evidence>
<sequence>MIVISLAQRSGTTRLSHQLNGTDHVRKLEAACGYANFPNFAPSTFDDDNGTSMVPEDDSQSSAINDVSSMMWRMNLHGSGETSFVGPSGSFCFPVSGHGIETQSTGPAAEETAAKIAAMAKRLEQFEPPAPSLTSRYWTGLLQPCEGFVGKRDTPNSENSEDVEQDIIDSDPDEDKDQENGSLEDRWTDALAVNSGYNEQEFISFFEQIHDDIVAKYRAPNPGPIPGLRDNCRLFDRQKRAVAAALKQKDSRFQGMILADPPGFGKTLSALATISVSVAKSGSTKGPCVIVTPLSCCRQWMAEIDRLFGQDQMPAICLARETLSPLDLWKYKVMVTSYSYVSAEVTQTHKFINSINDYKRDIITQPPQRPVLVLLH</sequence>
<dbReference type="Pfam" id="PF00176">
    <property type="entry name" value="SNF2-rel_dom"/>
    <property type="match status" value="1"/>
</dbReference>
<protein>
    <submittedName>
        <fullName evidence="6">Global transactivator</fullName>
    </submittedName>
</protein>
<keyword evidence="7" id="KW-1185">Reference proteome</keyword>
<evidence type="ECO:0000256" key="4">
    <source>
        <dbReference type="SAM" id="MobiDB-lite"/>
    </source>
</evidence>
<feature type="compositionally biased region" description="Acidic residues" evidence="4">
    <location>
        <begin position="159"/>
        <end position="177"/>
    </location>
</feature>
<dbReference type="SUPFAM" id="SSF52540">
    <property type="entry name" value="P-loop containing nucleoside triphosphate hydrolases"/>
    <property type="match status" value="1"/>
</dbReference>
<organism evidence="6 7">
    <name type="scientific">Fusarium agapanthi</name>
    <dbReference type="NCBI Taxonomy" id="1803897"/>
    <lineage>
        <taxon>Eukaryota</taxon>
        <taxon>Fungi</taxon>
        <taxon>Dikarya</taxon>
        <taxon>Ascomycota</taxon>
        <taxon>Pezizomycotina</taxon>
        <taxon>Sordariomycetes</taxon>
        <taxon>Hypocreomycetidae</taxon>
        <taxon>Hypocreales</taxon>
        <taxon>Nectriaceae</taxon>
        <taxon>Fusarium</taxon>
        <taxon>Fusarium fujikuroi species complex</taxon>
    </lineage>
</organism>
<dbReference type="InterPro" id="IPR027417">
    <property type="entry name" value="P-loop_NTPase"/>
</dbReference>
<dbReference type="GO" id="GO:0005524">
    <property type="term" value="F:ATP binding"/>
    <property type="evidence" value="ECO:0007669"/>
    <property type="project" value="UniProtKB-KW"/>
</dbReference>
<comment type="caution">
    <text evidence="6">The sequence shown here is derived from an EMBL/GenBank/DDBJ whole genome shotgun (WGS) entry which is preliminary data.</text>
</comment>